<dbReference type="EMBL" id="JMCB01000003">
    <property type="protein sequence ID" value="KFE70149.1"/>
    <property type="molecule type" value="Genomic_DNA"/>
</dbReference>
<dbReference type="AlphaFoldDB" id="A0A085WR36"/>
<dbReference type="Proteomes" id="UP000028725">
    <property type="component" value="Unassembled WGS sequence"/>
</dbReference>
<keyword evidence="1" id="KW-0175">Coiled coil</keyword>
<dbReference type="STRING" id="394096.DB31_5191"/>
<sequence length="122" mass="13305">MKQIQQAFQAAQAQLAQLREQVRHTEELARLNSQGNYLQMEKEKAFRALGEAVFRMVQKGKLELPAALAPSVKAVEAAEQKAAAHASQITDILQEGEALAARLKGKNDGKAQTALASKPKKK</sequence>
<feature type="coiled-coil region" evidence="1">
    <location>
        <begin position="1"/>
        <end position="28"/>
    </location>
</feature>
<protein>
    <submittedName>
        <fullName evidence="2">Uncharacterized protein</fullName>
    </submittedName>
</protein>
<dbReference type="OrthoDB" id="5516135at2"/>
<accession>A0A085WR36</accession>
<evidence type="ECO:0000313" key="2">
    <source>
        <dbReference type="EMBL" id="KFE70149.1"/>
    </source>
</evidence>
<evidence type="ECO:0000256" key="1">
    <source>
        <dbReference type="SAM" id="Coils"/>
    </source>
</evidence>
<organism evidence="2 3">
    <name type="scientific">Hyalangium minutum</name>
    <dbReference type="NCBI Taxonomy" id="394096"/>
    <lineage>
        <taxon>Bacteria</taxon>
        <taxon>Pseudomonadati</taxon>
        <taxon>Myxococcota</taxon>
        <taxon>Myxococcia</taxon>
        <taxon>Myxococcales</taxon>
        <taxon>Cystobacterineae</taxon>
        <taxon>Archangiaceae</taxon>
        <taxon>Hyalangium</taxon>
    </lineage>
</organism>
<evidence type="ECO:0000313" key="3">
    <source>
        <dbReference type="Proteomes" id="UP000028725"/>
    </source>
</evidence>
<name>A0A085WR36_9BACT</name>
<reference evidence="2 3" key="1">
    <citation type="submission" date="2014-04" db="EMBL/GenBank/DDBJ databases">
        <title>Genome assembly of Hyalangium minutum DSM 14724.</title>
        <authorList>
            <person name="Sharma G."/>
            <person name="Subramanian S."/>
        </authorList>
    </citation>
    <scope>NUCLEOTIDE SEQUENCE [LARGE SCALE GENOMIC DNA]</scope>
    <source>
        <strain evidence="2 3">DSM 14724</strain>
    </source>
</reference>
<proteinExistence type="predicted"/>
<gene>
    <name evidence="2" type="ORF">DB31_5191</name>
</gene>
<comment type="caution">
    <text evidence="2">The sequence shown here is derived from an EMBL/GenBank/DDBJ whole genome shotgun (WGS) entry which is preliminary data.</text>
</comment>
<keyword evidence="3" id="KW-1185">Reference proteome</keyword>